<reference evidence="2" key="1">
    <citation type="submission" date="2022-10" db="EMBL/GenBank/DDBJ databases">
        <title>Genome assembly of Pristionchus species.</title>
        <authorList>
            <person name="Yoshida K."/>
            <person name="Sommer R.J."/>
        </authorList>
    </citation>
    <scope>NUCLEOTIDE SEQUENCE [LARGE SCALE GENOMIC DNA]</scope>
    <source>
        <strain evidence="2">RS5460</strain>
    </source>
</reference>
<feature type="non-terminal residue" evidence="1">
    <location>
        <position position="1"/>
    </location>
</feature>
<protein>
    <submittedName>
        <fullName evidence="1">Uncharacterized protein</fullName>
    </submittedName>
</protein>
<keyword evidence="2" id="KW-1185">Reference proteome</keyword>
<evidence type="ECO:0000313" key="1">
    <source>
        <dbReference type="EMBL" id="GMR52356.1"/>
    </source>
</evidence>
<proteinExistence type="predicted"/>
<gene>
    <name evidence="1" type="ORF">PMAYCL1PPCAC_22551</name>
</gene>
<comment type="caution">
    <text evidence="1">The sequence shown here is derived from an EMBL/GenBank/DDBJ whole genome shotgun (WGS) entry which is preliminary data.</text>
</comment>
<dbReference type="Proteomes" id="UP001328107">
    <property type="component" value="Unassembled WGS sequence"/>
</dbReference>
<sequence length="423" mass="49343">VAMEHGEVTPEFIESMVPKSIAFHKETVELAAEYFRDQITRLTNFHRRMCDRFIDNQVPMLNTQLNAVQSVHESFVNAWIVIIRVSVDIHSAELEYLRSQCIRPLSPEECPLSKFTAVVSHESTPWIRRLGDIYEKLKAAYERAENYRVTKRLELQGRLNEHTEKRDEWLRKLCKNYDDPVTVAQIEQAILLKEIENEGNPEQSVECLAEAKKYFMNFLEKRCTELIQHVELSVETCKQSIDDCISNKLLGSSDSIREMMNNEMSRIKNFQQNAMAVLERLSSKLDRSMSQQRAFLFEISCYYLFSDEMKIILKEQIEALKSGLEDKRSYLSAYRKSDREEIRKTHDTEIKANEKFLLHEKNPFSKMPDIDLSEFSDTKKVISSGGEGAVFRFDISGKLLIGFDEHQVPVAAKKFWRVKRSTR</sequence>
<evidence type="ECO:0000313" key="2">
    <source>
        <dbReference type="Proteomes" id="UP001328107"/>
    </source>
</evidence>
<dbReference type="EMBL" id="BTRK01000005">
    <property type="protein sequence ID" value="GMR52356.1"/>
    <property type="molecule type" value="Genomic_DNA"/>
</dbReference>
<organism evidence="1 2">
    <name type="scientific">Pristionchus mayeri</name>
    <dbReference type="NCBI Taxonomy" id="1317129"/>
    <lineage>
        <taxon>Eukaryota</taxon>
        <taxon>Metazoa</taxon>
        <taxon>Ecdysozoa</taxon>
        <taxon>Nematoda</taxon>
        <taxon>Chromadorea</taxon>
        <taxon>Rhabditida</taxon>
        <taxon>Rhabditina</taxon>
        <taxon>Diplogasteromorpha</taxon>
        <taxon>Diplogasteroidea</taxon>
        <taxon>Neodiplogasteridae</taxon>
        <taxon>Pristionchus</taxon>
    </lineage>
</organism>
<dbReference type="AlphaFoldDB" id="A0AAN5CWL2"/>
<accession>A0AAN5CWL2</accession>
<feature type="non-terminal residue" evidence="1">
    <location>
        <position position="423"/>
    </location>
</feature>
<name>A0AAN5CWL2_9BILA</name>